<dbReference type="OrthoDB" id="10646451at2759"/>
<evidence type="ECO:0000313" key="1">
    <source>
        <dbReference type="EMBL" id="KAF3844754.1"/>
    </source>
</evidence>
<dbReference type="Proteomes" id="UP000518266">
    <property type="component" value="Unassembled WGS sequence"/>
</dbReference>
<dbReference type="AlphaFoldDB" id="A0A7J5Y5P4"/>
<comment type="caution">
    <text evidence="1">The sequence shown here is derived from an EMBL/GenBank/DDBJ whole genome shotgun (WGS) entry which is preliminary data.</text>
</comment>
<sequence>MLIGKNESLSQQLVSVIPNIAQNSTGDQLPDRYSLTTSLPLCPSMDMFNADNKADNIHLLGRITSSLYSMGFRVDERVFHFDFNLPENSGSNCCNISIRVDLTYVQDDIVHAELRLLLQPSQRLRVLIAQVTIQSKPGAEASAVIQSSEEEHIAPALIAPTVVN</sequence>
<keyword evidence="2" id="KW-1185">Reference proteome</keyword>
<evidence type="ECO:0000313" key="2">
    <source>
        <dbReference type="Proteomes" id="UP000518266"/>
    </source>
</evidence>
<protein>
    <submittedName>
        <fullName evidence="1">Uncharacterized protein</fullName>
    </submittedName>
</protein>
<dbReference type="EMBL" id="JAAKFY010000015">
    <property type="protein sequence ID" value="KAF3844754.1"/>
    <property type="molecule type" value="Genomic_DNA"/>
</dbReference>
<accession>A0A7J5Y5P4</accession>
<organism evidence="1 2">
    <name type="scientific">Dissostichus mawsoni</name>
    <name type="common">Antarctic cod</name>
    <dbReference type="NCBI Taxonomy" id="36200"/>
    <lineage>
        <taxon>Eukaryota</taxon>
        <taxon>Metazoa</taxon>
        <taxon>Chordata</taxon>
        <taxon>Craniata</taxon>
        <taxon>Vertebrata</taxon>
        <taxon>Euteleostomi</taxon>
        <taxon>Actinopterygii</taxon>
        <taxon>Neopterygii</taxon>
        <taxon>Teleostei</taxon>
        <taxon>Neoteleostei</taxon>
        <taxon>Acanthomorphata</taxon>
        <taxon>Eupercaria</taxon>
        <taxon>Perciformes</taxon>
        <taxon>Notothenioidei</taxon>
        <taxon>Nototheniidae</taxon>
        <taxon>Dissostichus</taxon>
    </lineage>
</organism>
<reference evidence="1 2" key="1">
    <citation type="submission" date="2020-03" db="EMBL/GenBank/DDBJ databases">
        <title>Dissostichus mawsoni Genome sequencing and assembly.</title>
        <authorList>
            <person name="Park H."/>
        </authorList>
    </citation>
    <scope>NUCLEOTIDE SEQUENCE [LARGE SCALE GENOMIC DNA]</scope>
    <source>
        <strain evidence="1">DM0001</strain>
        <tissue evidence="1">Muscle</tissue>
    </source>
</reference>
<proteinExistence type="predicted"/>
<name>A0A7J5Y5P4_DISMA</name>
<gene>
    <name evidence="1" type="ORF">F7725_007917</name>
</gene>